<feature type="domain" description="DUF632" evidence="2">
    <location>
        <begin position="364"/>
        <end position="662"/>
    </location>
</feature>
<protein>
    <recommendedName>
        <fullName evidence="6">BZIP transcription factor</fullName>
    </recommendedName>
</protein>
<organism evidence="4 5">
    <name type="scientific">Miscanthus lutarioriparius</name>
    <dbReference type="NCBI Taxonomy" id="422564"/>
    <lineage>
        <taxon>Eukaryota</taxon>
        <taxon>Viridiplantae</taxon>
        <taxon>Streptophyta</taxon>
        <taxon>Embryophyta</taxon>
        <taxon>Tracheophyta</taxon>
        <taxon>Spermatophyta</taxon>
        <taxon>Magnoliopsida</taxon>
        <taxon>Liliopsida</taxon>
        <taxon>Poales</taxon>
        <taxon>Poaceae</taxon>
        <taxon>PACMAD clade</taxon>
        <taxon>Panicoideae</taxon>
        <taxon>Andropogonodae</taxon>
        <taxon>Andropogoneae</taxon>
        <taxon>Saccharinae</taxon>
        <taxon>Miscanthus</taxon>
    </lineage>
</organism>
<dbReference type="OrthoDB" id="658187at2759"/>
<dbReference type="EMBL" id="CAJGYO010000012">
    <property type="protein sequence ID" value="CAD6262696.1"/>
    <property type="molecule type" value="Genomic_DNA"/>
</dbReference>
<comment type="caution">
    <text evidence="4">The sequence shown here is derived from an EMBL/GenBank/DDBJ whole genome shotgun (WGS) entry which is preliminary data.</text>
</comment>
<dbReference type="Proteomes" id="UP000604825">
    <property type="component" value="Unassembled WGS sequence"/>
</dbReference>
<dbReference type="InterPro" id="IPR006868">
    <property type="entry name" value="DUF630"/>
</dbReference>
<evidence type="ECO:0008006" key="6">
    <source>
        <dbReference type="Google" id="ProtNLM"/>
    </source>
</evidence>
<name>A0A811QZP1_9POAL</name>
<evidence type="ECO:0000256" key="1">
    <source>
        <dbReference type="SAM" id="MobiDB-lite"/>
    </source>
</evidence>
<feature type="region of interest" description="Disordered" evidence="1">
    <location>
        <begin position="258"/>
        <end position="326"/>
    </location>
</feature>
<sequence>MGCKGSKLDDQEAVALCRARAELLAAAVRHRYALADAHAALADSIESVAASLHRLLRLQAAESPGLTLPYAGKGGGGAPANRLPRSFDPSSSAPLPAHGHSSRLQFGASPGSEPASPADSPPRRVPEQLQHPHYAAYGYDYATQPAYTYPAPAGSLQFYYARSRPPPASVAVTQRVPGPPERVVRFGSFDAAGGYPQHYAYSAQRAPAPPPAALQRVAPPSPPKASSWDFLNVFENYDSYEYDSYYYDSTTAATAAAAPYTPSRSSREVREEEGIPDLEDDDEEDGMVVKEVAGQYSAPGSGGARSRRSSLGGASSITELDQPENVVAHKDVIGELRRRQTTAHGNVSVHAPPPPARRVVDNANVAGEIKAQLVRTAEAARQLAPMLEVGRPSYQGRSSVYQSSSKMMSAISVAHLGCKDMDVLDVGVVGKMVDTRSLSSALEKLYFWERKLYGEVKAEEKMRLLIVKNSKRLKLLDQKGAEPQKIDATRNLLRKLSTKIRIAVRVIAKISRKINKLRDEELWPQVNTLIQGFVLMWQDKLDCYHSQCQVISEAKNFTSVLSGGNGQDLALELEVELIKWIISFSSWVNSQRNFVKALNGWLALCLNYEPEDNTTGVSSYSPGSIGAPLVFVTCNKWSQAMDRISEKDVVNAMQALVSSVRHLWEQQHLEQSEQIILIREREKWIKILERKTQEINKEADELNRKLALIPSRQRLHVPRTVQLYEAHCVEASNLHINLRLVLEALENFAANSLQAFQDVSKSAEETRLPRDNMNLGWVLWYRQNNWNGGFEPLKI</sequence>
<evidence type="ECO:0000259" key="3">
    <source>
        <dbReference type="Pfam" id="PF04783"/>
    </source>
</evidence>
<dbReference type="Pfam" id="PF04782">
    <property type="entry name" value="DUF632"/>
    <property type="match status" value="1"/>
</dbReference>
<reference evidence="4" key="1">
    <citation type="submission" date="2020-10" db="EMBL/GenBank/DDBJ databases">
        <authorList>
            <person name="Han B."/>
            <person name="Lu T."/>
            <person name="Zhao Q."/>
            <person name="Huang X."/>
            <person name="Zhao Y."/>
        </authorList>
    </citation>
    <scope>NUCLEOTIDE SEQUENCE</scope>
</reference>
<keyword evidence="5" id="KW-1185">Reference proteome</keyword>
<dbReference type="PANTHER" id="PTHR21450">
    <property type="entry name" value="PROTEIN ALTERED PHOSPHATE STARVATION RESPONSE 1"/>
    <property type="match status" value="1"/>
</dbReference>
<evidence type="ECO:0000313" key="5">
    <source>
        <dbReference type="Proteomes" id="UP000604825"/>
    </source>
</evidence>
<proteinExistence type="predicted"/>
<dbReference type="InterPro" id="IPR006867">
    <property type="entry name" value="DUF632"/>
</dbReference>
<feature type="compositionally biased region" description="Acidic residues" evidence="1">
    <location>
        <begin position="274"/>
        <end position="286"/>
    </location>
</feature>
<evidence type="ECO:0000313" key="4">
    <source>
        <dbReference type="EMBL" id="CAD6262696.1"/>
    </source>
</evidence>
<gene>
    <name evidence="4" type="ORF">NCGR_LOCUS46032</name>
</gene>
<feature type="region of interest" description="Disordered" evidence="1">
    <location>
        <begin position="67"/>
        <end position="126"/>
    </location>
</feature>
<dbReference type="AlphaFoldDB" id="A0A811QZP1"/>
<evidence type="ECO:0000259" key="2">
    <source>
        <dbReference type="Pfam" id="PF04782"/>
    </source>
</evidence>
<accession>A0A811QZP1</accession>
<dbReference type="Pfam" id="PF04783">
    <property type="entry name" value="DUF630"/>
    <property type="match status" value="1"/>
</dbReference>
<dbReference type="PANTHER" id="PTHR21450:SF38">
    <property type="entry name" value="OS04G0562800 PROTEIN"/>
    <property type="match status" value="1"/>
</dbReference>
<feature type="domain" description="DUF630" evidence="3">
    <location>
        <begin position="1"/>
        <end position="54"/>
    </location>
</feature>